<dbReference type="AlphaFoldDB" id="A0A6A4T2Q6"/>
<evidence type="ECO:0000256" key="7">
    <source>
        <dbReference type="ARBA" id="ARBA00041605"/>
    </source>
</evidence>
<evidence type="ECO:0000256" key="2">
    <source>
        <dbReference type="ARBA" id="ARBA00022664"/>
    </source>
</evidence>
<dbReference type="InterPro" id="IPR012677">
    <property type="entry name" value="Nucleotide-bd_a/b_plait_sf"/>
</dbReference>
<dbReference type="SUPFAM" id="SSF54928">
    <property type="entry name" value="RNA-binding domain, RBD"/>
    <property type="match status" value="1"/>
</dbReference>
<sequence length="555" mass="58017">MLMSTDVASIMLPVSRALMDRDRELDAMAGLHPNPGGAPAAIRGMKRGDPEPDAQTAAALVDSAGAECKRPRMDGPGGIGEVGQNNDPLTLGYHGYPSHSQGQALTVENMAPVLVEVATPHRAGEQRLQQEQKAQFTFCLPVSMTTQSFSSLHSGAAAQLSCQNIDVIRADRVHPLVCHRFEGPGCRVTGVTLRKGSQDSAGGQEGLVPPFSAFPPPPPPPPQNGLTLDYGGSLYAAGAVQGPVEAGGVANSAANAANSLSAQIDGQSGVGSGGGGGGGSVGDDSDAKGTPKRLHVSNIPFRFRDPDLRQMFGQFGKILDVEIIFNERGSKGFGFVTFETSADAERAREKLHGTLVEGRKIEVNNATARVMTNKKMTTPYSNGEGLAALPYAGWKLSPMVGAMYSPELYTVPGFPYQAAAAAATTAATFRGAHLRGRARPVYSAVRAAVPQPAIPTYPGVMAYQDGFYGAADLYGGYAAYRYAQPTAVATPAAAAAAAAAYSDSYGRVYTTDPYHAALAPAAYGVGAMCFYFLSKVQGLELRAYLSSDKLEDIFA</sequence>
<protein>
    <recommendedName>
        <fullName evidence="6">RNA binding protein fox-1 homolog 2</fullName>
    </recommendedName>
    <alternativeName>
        <fullName evidence="8">Fox-1 homolog B</fullName>
    </alternativeName>
    <alternativeName>
        <fullName evidence="7">RNA-binding motif protein 9</fullName>
    </alternativeName>
    <alternativeName>
        <fullName evidence="9">RNA-binding protein 9</fullName>
    </alternativeName>
</protein>
<gene>
    <name evidence="13" type="ORF">F2P81_010368</name>
</gene>
<keyword evidence="3 10" id="KW-0694">RNA-binding</keyword>
<dbReference type="Proteomes" id="UP000438429">
    <property type="component" value="Unassembled WGS sequence"/>
</dbReference>
<dbReference type="GO" id="GO:0007399">
    <property type="term" value="P:nervous system development"/>
    <property type="evidence" value="ECO:0007669"/>
    <property type="project" value="InterPro"/>
</dbReference>
<dbReference type="GO" id="GO:0008380">
    <property type="term" value="P:RNA splicing"/>
    <property type="evidence" value="ECO:0007669"/>
    <property type="project" value="UniProtKB-KW"/>
</dbReference>
<feature type="domain" description="RRM" evidence="12">
    <location>
        <begin position="292"/>
        <end position="368"/>
    </location>
</feature>
<dbReference type="InterPro" id="IPR000504">
    <property type="entry name" value="RRM_dom"/>
</dbReference>
<evidence type="ECO:0000256" key="9">
    <source>
        <dbReference type="ARBA" id="ARBA00042922"/>
    </source>
</evidence>
<keyword evidence="5" id="KW-0539">Nucleus</keyword>
<accession>A0A6A4T2Q6</accession>
<dbReference type="CDD" id="cd12407">
    <property type="entry name" value="RRM_FOX1_like"/>
    <property type="match status" value="1"/>
</dbReference>
<dbReference type="Gene3D" id="3.30.70.330">
    <property type="match status" value="1"/>
</dbReference>
<dbReference type="Pfam" id="PF12414">
    <property type="entry name" value="Fox-1_C"/>
    <property type="match status" value="1"/>
</dbReference>
<dbReference type="InterPro" id="IPR025670">
    <property type="entry name" value="Fox-1_C_dom"/>
</dbReference>
<dbReference type="InterPro" id="IPR034237">
    <property type="entry name" value="FOX1_RRM"/>
</dbReference>
<dbReference type="PANTHER" id="PTHR15597">
    <property type="entry name" value="ATAXIN 2-BINDING PROTEIN 1-RELATED"/>
    <property type="match status" value="1"/>
</dbReference>
<evidence type="ECO:0000256" key="8">
    <source>
        <dbReference type="ARBA" id="ARBA00042740"/>
    </source>
</evidence>
<dbReference type="SMART" id="SM00360">
    <property type="entry name" value="RRM"/>
    <property type="match status" value="1"/>
</dbReference>
<dbReference type="InterPro" id="IPR047131">
    <property type="entry name" value="RBFOX1-like"/>
</dbReference>
<feature type="compositionally biased region" description="Gly residues" evidence="11">
    <location>
        <begin position="268"/>
        <end position="281"/>
    </location>
</feature>
<dbReference type="EMBL" id="VEVO01000009">
    <property type="protein sequence ID" value="KAF0037494.1"/>
    <property type="molecule type" value="Genomic_DNA"/>
</dbReference>
<evidence type="ECO:0000256" key="6">
    <source>
        <dbReference type="ARBA" id="ARBA00040383"/>
    </source>
</evidence>
<dbReference type="PROSITE" id="PS50102">
    <property type="entry name" value="RRM"/>
    <property type="match status" value="1"/>
</dbReference>
<dbReference type="GO" id="GO:0005737">
    <property type="term" value="C:cytoplasm"/>
    <property type="evidence" value="ECO:0007669"/>
    <property type="project" value="TreeGrafter"/>
</dbReference>
<evidence type="ECO:0000256" key="4">
    <source>
        <dbReference type="ARBA" id="ARBA00023187"/>
    </source>
</evidence>
<proteinExistence type="predicted"/>
<evidence type="ECO:0000259" key="12">
    <source>
        <dbReference type="PROSITE" id="PS50102"/>
    </source>
</evidence>
<evidence type="ECO:0000256" key="3">
    <source>
        <dbReference type="ARBA" id="ARBA00022884"/>
    </source>
</evidence>
<dbReference type="GO" id="GO:0003729">
    <property type="term" value="F:mRNA binding"/>
    <property type="evidence" value="ECO:0007669"/>
    <property type="project" value="TreeGrafter"/>
</dbReference>
<organism evidence="13 14">
    <name type="scientific">Scophthalmus maximus</name>
    <name type="common">Turbot</name>
    <name type="synonym">Psetta maxima</name>
    <dbReference type="NCBI Taxonomy" id="52904"/>
    <lineage>
        <taxon>Eukaryota</taxon>
        <taxon>Metazoa</taxon>
        <taxon>Chordata</taxon>
        <taxon>Craniata</taxon>
        <taxon>Vertebrata</taxon>
        <taxon>Euteleostomi</taxon>
        <taxon>Actinopterygii</taxon>
        <taxon>Neopterygii</taxon>
        <taxon>Teleostei</taxon>
        <taxon>Neoteleostei</taxon>
        <taxon>Acanthomorphata</taxon>
        <taxon>Carangaria</taxon>
        <taxon>Pleuronectiformes</taxon>
        <taxon>Pleuronectoidei</taxon>
        <taxon>Scophthalmidae</taxon>
        <taxon>Scophthalmus</taxon>
    </lineage>
</organism>
<dbReference type="PANTHER" id="PTHR15597:SF31">
    <property type="entry name" value="RNA BINDING PROTEIN FOX-1 HOMOLOG 2"/>
    <property type="match status" value="1"/>
</dbReference>
<evidence type="ECO:0000256" key="5">
    <source>
        <dbReference type="ARBA" id="ARBA00023242"/>
    </source>
</evidence>
<evidence type="ECO:0000256" key="11">
    <source>
        <dbReference type="SAM" id="MobiDB-lite"/>
    </source>
</evidence>
<dbReference type="GO" id="GO:0005634">
    <property type="term" value="C:nucleus"/>
    <property type="evidence" value="ECO:0007669"/>
    <property type="project" value="UniProtKB-SubCell"/>
</dbReference>
<keyword evidence="2" id="KW-0507">mRNA processing</keyword>
<evidence type="ECO:0000256" key="10">
    <source>
        <dbReference type="PROSITE-ProRule" id="PRU00176"/>
    </source>
</evidence>
<comment type="caution">
    <text evidence="13">The sequence shown here is derived from an EMBL/GenBank/DDBJ whole genome shotgun (WGS) entry which is preliminary data.</text>
</comment>
<keyword evidence="4" id="KW-0508">mRNA splicing</keyword>
<feature type="region of interest" description="Disordered" evidence="11">
    <location>
        <begin position="265"/>
        <end position="293"/>
    </location>
</feature>
<dbReference type="GO" id="GO:0000381">
    <property type="term" value="P:regulation of alternative mRNA splicing, via spliceosome"/>
    <property type="evidence" value="ECO:0007669"/>
    <property type="project" value="InterPro"/>
</dbReference>
<reference evidence="13 14" key="1">
    <citation type="submission" date="2019-06" db="EMBL/GenBank/DDBJ databases">
        <title>Draft genomes of female and male turbot (Scophthalmus maximus).</title>
        <authorList>
            <person name="Xu H."/>
            <person name="Xu X.-W."/>
            <person name="Shao C."/>
            <person name="Chen S."/>
        </authorList>
    </citation>
    <scope>NUCLEOTIDE SEQUENCE [LARGE SCALE GENOMIC DNA]</scope>
    <source>
        <strain evidence="13">Ysfricsl-2016a</strain>
        <tissue evidence="13">Blood</tissue>
    </source>
</reference>
<dbReference type="InterPro" id="IPR035979">
    <property type="entry name" value="RBD_domain_sf"/>
</dbReference>
<name>A0A6A4T2Q6_SCOMX</name>
<comment type="subcellular location">
    <subcellularLocation>
        <location evidence="1">Nucleus</location>
    </subcellularLocation>
</comment>
<evidence type="ECO:0000313" key="14">
    <source>
        <dbReference type="Proteomes" id="UP000438429"/>
    </source>
</evidence>
<evidence type="ECO:0000256" key="1">
    <source>
        <dbReference type="ARBA" id="ARBA00004123"/>
    </source>
</evidence>
<evidence type="ECO:0000313" key="13">
    <source>
        <dbReference type="EMBL" id="KAF0037494.1"/>
    </source>
</evidence>
<dbReference type="GO" id="GO:0006397">
    <property type="term" value="P:mRNA processing"/>
    <property type="evidence" value="ECO:0007669"/>
    <property type="project" value="UniProtKB-KW"/>
</dbReference>
<dbReference type="FunFam" id="3.30.70.330:FF:000004">
    <property type="entry name" value="RNA binding fox-1 homolog 1"/>
    <property type="match status" value="1"/>
</dbReference>
<dbReference type="Pfam" id="PF00076">
    <property type="entry name" value="RRM_1"/>
    <property type="match status" value="1"/>
</dbReference>